<protein>
    <submittedName>
        <fullName evidence="8">Phospho-N-acetylmuramoyl-pentapeptide-transferase</fullName>
    </submittedName>
</protein>
<reference evidence="8" key="1">
    <citation type="submission" date="2020-04" db="EMBL/GenBank/DDBJ databases">
        <authorList>
            <person name="Zhang T."/>
        </authorList>
    </citation>
    <scope>NUCLEOTIDE SEQUENCE</scope>
    <source>
        <strain evidence="8">HKST-UBA11</strain>
    </source>
</reference>
<comment type="caution">
    <text evidence="8">The sequence shown here is derived from an EMBL/GenBank/DDBJ whole genome shotgun (WGS) entry which is preliminary data.</text>
</comment>
<dbReference type="GO" id="GO:0005886">
    <property type="term" value="C:plasma membrane"/>
    <property type="evidence" value="ECO:0007669"/>
    <property type="project" value="TreeGrafter"/>
</dbReference>
<feature type="transmembrane region" description="Helical" evidence="7">
    <location>
        <begin position="60"/>
        <end position="86"/>
    </location>
</feature>
<evidence type="ECO:0000256" key="1">
    <source>
        <dbReference type="ARBA" id="ARBA00004141"/>
    </source>
</evidence>
<name>A0A955RKN6_9BACT</name>
<dbReference type="PANTHER" id="PTHR22926">
    <property type="entry name" value="PHOSPHO-N-ACETYLMURAMOYL-PENTAPEPTIDE-TRANSFERASE"/>
    <property type="match status" value="1"/>
</dbReference>
<organism evidence="8 9">
    <name type="scientific">Candidatus Dojkabacteria bacterium</name>
    <dbReference type="NCBI Taxonomy" id="2099670"/>
    <lineage>
        <taxon>Bacteria</taxon>
        <taxon>Candidatus Dojkabacteria</taxon>
    </lineage>
</organism>
<keyword evidence="2" id="KW-0808">Transferase</keyword>
<feature type="transmembrane region" description="Helical" evidence="7">
    <location>
        <begin position="151"/>
        <end position="182"/>
    </location>
</feature>
<evidence type="ECO:0000256" key="5">
    <source>
        <dbReference type="ARBA" id="ARBA00023136"/>
    </source>
</evidence>
<comment type="subcellular location">
    <subcellularLocation>
        <location evidence="1">Membrane</location>
        <topology evidence="1">Multi-pass membrane protein</topology>
    </subcellularLocation>
</comment>
<evidence type="ECO:0000256" key="6">
    <source>
        <dbReference type="PIRSR" id="PIRSR600715-1"/>
    </source>
</evidence>
<keyword evidence="5 7" id="KW-0472">Membrane</keyword>
<dbReference type="GO" id="GO:0046872">
    <property type="term" value="F:metal ion binding"/>
    <property type="evidence" value="ECO:0007669"/>
    <property type="project" value="UniProtKB-KW"/>
</dbReference>
<evidence type="ECO:0000313" key="8">
    <source>
        <dbReference type="EMBL" id="MCA9385975.1"/>
    </source>
</evidence>
<dbReference type="EMBL" id="JAGQLH010000063">
    <property type="protein sequence ID" value="MCA9385975.1"/>
    <property type="molecule type" value="Genomic_DNA"/>
</dbReference>
<accession>A0A955RKN6</accession>
<evidence type="ECO:0000256" key="2">
    <source>
        <dbReference type="ARBA" id="ARBA00022679"/>
    </source>
</evidence>
<gene>
    <name evidence="8" type="ORF">KC717_04995</name>
</gene>
<feature type="non-terminal residue" evidence="8">
    <location>
        <position position="1"/>
    </location>
</feature>
<dbReference type="PANTHER" id="PTHR22926:SF5">
    <property type="entry name" value="PHOSPHO-N-ACETYLMURAMOYL-PENTAPEPTIDE-TRANSFERASE HOMOLOG"/>
    <property type="match status" value="1"/>
</dbReference>
<feature type="transmembrane region" description="Helical" evidence="7">
    <location>
        <begin position="98"/>
        <end position="116"/>
    </location>
</feature>
<dbReference type="GO" id="GO:0071555">
    <property type="term" value="P:cell wall organization"/>
    <property type="evidence" value="ECO:0007669"/>
    <property type="project" value="TreeGrafter"/>
</dbReference>
<evidence type="ECO:0000256" key="7">
    <source>
        <dbReference type="SAM" id="Phobius"/>
    </source>
</evidence>
<dbReference type="GO" id="GO:0016780">
    <property type="term" value="F:phosphotransferase activity, for other substituted phosphate groups"/>
    <property type="evidence" value="ECO:0007669"/>
    <property type="project" value="InterPro"/>
</dbReference>
<keyword evidence="4 7" id="KW-1133">Transmembrane helix</keyword>
<dbReference type="Proteomes" id="UP000754563">
    <property type="component" value="Unassembled WGS sequence"/>
</dbReference>
<keyword evidence="6" id="KW-0479">Metal-binding</keyword>
<proteinExistence type="predicted"/>
<evidence type="ECO:0000256" key="4">
    <source>
        <dbReference type="ARBA" id="ARBA00022989"/>
    </source>
</evidence>
<sequence length="245" mass="27007">RIFLTITLPWYAYKRLFFLLGSNPGKGIQAHEKVLVQAITGLLLGYWIVFLTGWSDPTLIWIPLIGGFHLGLLMIPFVIFTVISMANAVNLSDGMDGLAAGLLLISFGGFLAISIMKQDTHNTILITSIIGSLITYLYFNAPPARFQMGDVGSLSLGTILAAVAFSLEVPFLLLIIGFPFVAEVGSSLLQGMARRILGRRIFAMAPLHHHLEVKGWNEEKVVIRFWIFGMVCAVFGVWMYAVFGL</sequence>
<keyword evidence="3 7" id="KW-0812">Transmembrane</keyword>
<comment type="cofactor">
    <cofactor evidence="6">
        <name>Mg(2+)</name>
        <dbReference type="ChEBI" id="CHEBI:18420"/>
    </cofactor>
</comment>
<feature type="transmembrane region" description="Helical" evidence="7">
    <location>
        <begin position="122"/>
        <end position="139"/>
    </location>
</feature>
<dbReference type="GO" id="GO:0044038">
    <property type="term" value="P:cell wall macromolecule biosynthetic process"/>
    <property type="evidence" value="ECO:0007669"/>
    <property type="project" value="TreeGrafter"/>
</dbReference>
<feature type="transmembrane region" description="Helical" evidence="7">
    <location>
        <begin position="223"/>
        <end position="243"/>
    </location>
</feature>
<evidence type="ECO:0000313" key="9">
    <source>
        <dbReference type="Proteomes" id="UP000754563"/>
    </source>
</evidence>
<feature type="binding site" evidence="6">
    <location>
        <position position="150"/>
    </location>
    <ligand>
        <name>Mg(2+)</name>
        <dbReference type="ChEBI" id="CHEBI:18420"/>
    </ligand>
</feature>
<feature type="binding site" evidence="6">
    <location>
        <position position="90"/>
    </location>
    <ligand>
        <name>Mg(2+)</name>
        <dbReference type="ChEBI" id="CHEBI:18420"/>
    </ligand>
</feature>
<dbReference type="Pfam" id="PF00953">
    <property type="entry name" value="Glycos_transf_4"/>
    <property type="match status" value="1"/>
</dbReference>
<keyword evidence="6" id="KW-0460">Magnesium</keyword>
<dbReference type="AlphaFoldDB" id="A0A955RKN6"/>
<reference evidence="8" key="2">
    <citation type="journal article" date="2021" name="Microbiome">
        <title>Successional dynamics and alternative stable states in a saline activated sludge microbial community over 9 years.</title>
        <authorList>
            <person name="Wang Y."/>
            <person name="Ye J."/>
            <person name="Ju F."/>
            <person name="Liu L."/>
            <person name="Boyd J.A."/>
            <person name="Deng Y."/>
            <person name="Parks D.H."/>
            <person name="Jiang X."/>
            <person name="Yin X."/>
            <person name="Woodcroft B.J."/>
            <person name="Tyson G.W."/>
            <person name="Hugenholtz P."/>
            <person name="Polz M.F."/>
            <person name="Zhang T."/>
        </authorList>
    </citation>
    <scope>NUCLEOTIDE SEQUENCE</scope>
    <source>
        <strain evidence="8">HKST-UBA11</strain>
    </source>
</reference>
<feature type="transmembrane region" description="Helical" evidence="7">
    <location>
        <begin position="34"/>
        <end position="54"/>
    </location>
</feature>
<dbReference type="PROSITE" id="PS01348">
    <property type="entry name" value="MRAY_2"/>
    <property type="match status" value="1"/>
</dbReference>
<evidence type="ECO:0000256" key="3">
    <source>
        <dbReference type="ARBA" id="ARBA00022692"/>
    </source>
</evidence>
<dbReference type="InterPro" id="IPR018480">
    <property type="entry name" value="PNAcMuramoyl-5peptid_Trfase_CS"/>
</dbReference>
<dbReference type="InterPro" id="IPR000715">
    <property type="entry name" value="Glycosyl_transferase_4"/>
</dbReference>